<dbReference type="InterPro" id="IPR051104">
    <property type="entry name" value="FAD_monoxygenase"/>
</dbReference>
<keyword evidence="3" id="KW-0274">FAD</keyword>
<dbReference type="Gene3D" id="3.50.50.60">
    <property type="entry name" value="FAD/NAD(P)-binding domain"/>
    <property type="match status" value="1"/>
</dbReference>
<dbReference type="SUPFAM" id="SSF54373">
    <property type="entry name" value="FAD-linked reductases, C-terminal domain"/>
    <property type="match status" value="1"/>
</dbReference>
<dbReference type="PANTHER" id="PTHR46720">
    <property type="entry name" value="HYDROXYLASE, PUTATIVE (AFU_ORTHOLOGUE AFUA_3G01460)-RELATED"/>
    <property type="match status" value="1"/>
</dbReference>
<dbReference type="SUPFAM" id="SSF51905">
    <property type="entry name" value="FAD/NAD(P)-binding domain"/>
    <property type="match status" value="1"/>
</dbReference>
<feature type="domain" description="FAD-binding" evidence="5">
    <location>
        <begin position="9"/>
        <end position="177"/>
    </location>
</feature>
<dbReference type="GeneID" id="70131766"/>
<dbReference type="InterPro" id="IPR036188">
    <property type="entry name" value="FAD/NAD-bd_sf"/>
</dbReference>
<evidence type="ECO:0000313" key="7">
    <source>
        <dbReference type="Proteomes" id="UP000758603"/>
    </source>
</evidence>
<dbReference type="EMBL" id="JAGPXC010000004">
    <property type="protein sequence ID" value="KAH6654807.1"/>
    <property type="molecule type" value="Genomic_DNA"/>
</dbReference>
<protein>
    <recommendedName>
        <fullName evidence="5">FAD-binding domain-containing protein</fullName>
    </recommendedName>
</protein>
<dbReference type="AlphaFoldDB" id="A0A9P8UM66"/>
<proteinExistence type="predicted"/>
<sequence length="443" mass="48588">MSATKSTPHVAIVGGGLCGLALAIALEKRHFLYTIYELQSTFSEIGAGLNVAPNAIAAFNLIEPGLGDAVMALGTRNPNPDVWMVNRLGAPTDHFPDAYPIAQIMAPGVGHTAVGRYELLNLLASKIDPARARFSKKLVSIDQDQSAATLHFEDGTSDVADLVVGCDGIHSAVRKCMLGAEHPAAGARFTGIAGYRAVFPMEKLVEALGPEIPRSSCIWSGPGGYVTMYTIEGGEKVNTGLWLNKEEFRERLANERWVLRNQKAALLKDFEQWGPAVQKMMSMMSEETQLWTSHQHDVELDSYFDDRICLIGDAAHSMGPHWGQGASQVMEDAYVMAEVLSQVGSVSTTDNKNLLTQIQAAFAGWQDVRKPQFEWLVKTSHEAFDFWAGFWRSDLTDNGIKRREEEASILLSRIWNANIGRQGEMAKCAMTKVLRTSRTPSSA</sequence>
<reference evidence="6" key="1">
    <citation type="journal article" date="2021" name="Nat. Commun.">
        <title>Genetic determinants of endophytism in the Arabidopsis root mycobiome.</title>
        <authorList>
            <person name="Mesny F."/>
            <person name="Miyauchi S."/>
            <person name="Thiergart T."/>
            <person name="Pickel B."/>
            <person name="Atanasova L."/>
            <person name="Karlsson M."/>
            <person name="Huettel B."/>
            <person name="Barry K.W."/>
            <person name="Haridas S."/>
            <person name="Chen C."/>
            <person name="Bauer D."/>
            <person name="Andreopoulos W."/>
            <person name="Pangilinan J."/>
            <person name="LaButti K."/>
            <person name="Riley R."/>
            <person name="Lipzen A."/>
            <person name="Clum A."/>
            <person name="Drula E."/>
            <person name="Henrissat B."/>
            <person name="Kohler A."/>
            <person name="Grigoriev I.V."/>
            <person name="Martin F.M."/>
            <person name="Hacquard S."/>
        </authorList>
    </citation>
    <scope>NUCLEOTIDE SEQUENCE</scope>
    <source>
        <strain evidence="6">MPI-SDFR-AT-0073</strain>
    </source>
</reference>
<dbReference type="Pfam" id="PF01494">
    <property type="entry name" value="FAD_binding_3"/>
    <property type="match status" value="2"/>
</dbReference>
<dbReference type="InterPro" id="IPR002938">
    <property type="entry name" value="FAD-bd"/>
</dbReference>
<dbReference type="RefSeq" id="XP_045959077.1">
    <property type="nucleotide sequence ID" value="XM_046102874.1"/>
</dbReference>
<gene>
    <name evidence="6" type="ORF">BKA67DRAFT_566270</name>
</gene>
<dbReference type="OrthoDB" id="16820at2759"/>
<dbReference type="GO" id="GO:0016491">
    <property type="term" value="F:oxidoreductase activity"/>
    <property type="evidence" value="ECO:0007669"/>
    <property type="project" value="UniProtKB-KW"/>
</dbReference>
<organism evidence="6 7">
    <name type="scientific">Truncatella angustata</name>
    <dbReference type="NCBI Taxonomy" id="152316"/>
    <lineage>
        <taxon>Eukaryota</taxon>
        <taxon>Fungi</taxon>
        <taxon>Dikarya</taxon>
        <taxon>Ascomycota</taxon>
        <taxon>Pezizomycotina</taxon>
        <taxon>Sordariomycetes</taxon>
        <taxon>Xylariomycetidae</taxon>
        <taxon>Amphisphaeriales</taxon>
        <taxon>Sporocadaceae</taxon>
        <taxon>Truncatella</taxon>
    </lineage>
</organism>
<dbReference type="PRINTS" id="PR00420">
    <property type="entry name" value="RNGMNOXGNASE"/>
</dbReference>
<keyword evidence="7" id="KW-1185">Reference proteome</keyword>
<dbReference type="GO" id="GO:0044550">
    <property type="term" value="P:secondary metabolite biosynthetic process"/>
    <property type="evidence" value="ECO:0007669"/>
    <property type="project" value="TreeGrafter"/>
</dbReference>
<keyword evidence="4" id="KW-0560">Oxidoreductase</keyword>
<evidence type="ECO:0000256" key="2">
    <source>
        <dbReference type="ARBA" id="ARBA00022630"/>
    </source>
</evidence>
<keyword evidence="2" id="KW-0285">Flavoprotein</keyword>
<accession>A0A9P8UM66</accession>
<evidence type="ECO:0000259" key="5">
    <source>
        <dbReference type="Pfam" id="PF01494"/>
    </source>
</evidence>
<comment type="caution">
    <text evidence="6">The sequence shown here is derived from an EMBL/GenBank/DDBJ whole genome shotgun (WGS) entry which is preliminary data.</text>
</comment>
<comment type="pathway">
    <text evidence="1">Secondary metabolite biosynthesis.</text>
</comment>
<dbReference type="GO" id="GO:0071949">
    <property type="term" value="F:FAD binding"/>
    <property type="evidence" value="ECO:0007669"/>
    <property type="project" value="InterPro"/>
</dbReference>
<feature type="domain" description="FAD-binding" evidence="5">
    <location>
        <begin position="283"/>
        <end position="343"/>
    </location>
</feature>
<name>A0A9P8UM66_9PEZI</name>
<dbReference type="PANTHER" id="PTHR46720:SF1">
    <property type="entry name" value="HYDROXYLASE, PUTATIVE (AFU_ORTHOLOGUE AFUA_8G06050)-RELATED"/>
    <property type="match status" value="1"/>
</dbReference>
<evidence type="ECO:0000256" key="4">
    <source>
        <dbReference type="ARBA" id="ARBA00023002"/>
    </source>
</evidence>
<evidence type="ECO:0000256" key="3">
    <source>
        <dbReference type="ARBA" id="ARBA00022827"/>
    </source>
</evidence>
<evidence type="ECO:0000313" key="6">
    <source>
        <dbReference type="EMBL" id="KAH6654807.1"/>
    </source>
</evidence>
<dbReference type="Proteomes" id="UP000758603">
    <property type="component" value="Unassembled WGS sequence"/>
</dbReference>
<evidence type="ECO:0000256" key="1">
    <source>
        <dbReference type="ARBA" id="ARBA00005179"/>
    </source>
</evidence>